<keyword evidence="3" id="KW-1185">Reference proteome</keyword>
<evidence type="ECO:0000256" key="1">
    <source>
        <dbReference type="SAM" id="MobiDB-lite"/>
    </source>
</evidence>
<accession>A0AAW1HFT0</accession>
<dbReference type="AlphaFoldDB" id="A0AAW1HFT0"/>
<dbReference type="EMBL" id="JASPKY010001201">
    <property type="protein sequence ID" value="KAK9675246.1"/>
    <property type="molecule type" value="Genomic_DNA"/>
</dbReference>
<dbReference type="Proteomes" id="UP001458880">
    <property type="component" value="Unassembled WGS sequence"/>
</dbReference>
<comment type="caution">
    <text evidence="2">The sequence shown here is derived from an EMBL/GenBank/DDBJ whole genome shotgun (WGS) entry which is preliminary data.</text>
</comment>
<reference evidence="2 3" key="1">
    <citation type="journal article" date="2024" name="BMC Genomics">
        <title>De novo assembly and annotation of Popillia japonica's genome with initial clues to its potential as an invasive pest.</title>
        <authorList>
            <person name="Cucini C."/>
            <person name="Boschi S."/>
            <person name="Funari R."/>
            <person name="Cardaioli E."/>
            <person name="Iannotti N."/>
            <person name="Marturano G."/>
            <person name="Paoli F."/>
            <person name="Bruttini M."/>
            <person name="Carapelli A."/>
            <person name="Frati F."/>
            <person name="Nardi F."/>
        </authorList>
    </citation>
    <scope>NUCLEOTIDE SEQUENCE [LARGE SCALE GENOMIC DNA]</scope>
    <source>
        <strain evidence="2">DMR45628</strain>
    </source>
</reference>
<organism evidence="2 3">
    <name type="scientific">Popillia japonica</name>
    <name type="common">Japanese beetle</name>
    <dbReference type="NCBI Taxonomy" id="7064"/>
    <lineage>
        <taxon>Eukaryota</taxon>
        <taxon>Metazoa</taxon>
        <taxon>Ecdysozoa</taxon>
        <taxon>Arthropoda</taxon>
        <taxon>Hexapoda</taxon>
        <taxon>Insecta</taxon>
        <taxon>Pterygota</taxon>
        <taxon>Neoptera</taxon>
        <taxon>Endopterygota</taxon>
        <taxon>Coleoptera</taxon>
        <taxon>Polyphaga</taxon>
        <taxon>Scarabaeiformia</taxon>
        <taxon>Scarabaeidae</taxon>
        <taxon>Rutelinae</taxon>
        <taxon>Popillia</taxon>
    </lineage>
</organism>
<sequence length="86" mass="9460">MQLHTVRSLRYSTGADTCLLQPNVSPDEVALKGQPALDPVEDRATRLGPGRGPGGAIYDPPAPMQENQHIKYLKNQRSRLCEEFTG</sequence>
<evidence type="ECO:0000313" key="2">
    <source>
        <dbReference type="EMBL" id="KAK9675246.1"/>
    </source>
</evidence>
<evidence type="ECO:0000313" key="3">
    <source>
        <dbReference type="Proteomes" id="UP001458880"/>
    </source>
</evidence>
<proteinExistence type="predicted"/>
<name>A0AAW1HFT0_POPJA</name>
<gene>
    <name evidence="2" type="ORF">QE152_g40503</name>
</gene>
<feature type="region of interest" description="Disordered" evidence="1">
    <location>
        <begin position="36"/>
        <end position="63"/>
    </location>
</feature>
<protein>
    <submittedName>
        <fullName evidence="2">Uncharacterized protein</fullName>
    </submittedName>
</protein>